<sequence>MRLCYILCFIWPHVFGTRFVRIDSRNSGGPLKHFWRSTGFCPSKPHAKAYKYDTGSDMNQNLAYIGALPFTGIQQVRIHWLLDLVQVTKQHPLQYDFHWLDQLIDKLYKNGLKPGFELMGSLSNFFTDFENKTQVVFWRDLVKATAERYIKKYGIDYVRRWNFETWNEPDCHDFDAVNMTVKGFLNYYDASSEGLRAADKRLIFGGPGDGCFYKKHHKGHKKYAIGLLDHVVHGTNLFTGNRETRIDFISWHLKGDGMANRILKLEKRLSEEIYTKYPSLRSKPFYNDEGDPLVGWSKPRLWRADVTYAALVVKVIALHQQRKFLKHINFTLLSNDNAFLSYYPHQFTQRTLLARFQMNNTKPPHVQFVHKPVYSAMMLLAYLGDRKLYVSITKHHVHNISTHDFGGIGSIHYPVASAVSDSFQVCLLLYNATDPGPGELEERNIKQDGESVEVKIFIDPPVSQSRDLYMIIFKINNSYGNPFMLWKKMGKPSYPTKEQFHAMRQQEGPNVIDKSAVKPGIITVKLQSFVAPALLLVHICSKAPHPPGQVSAVQVYKVTFGQVLVVWSDKFIGTKCILRYEVELSKSDTESQYRRINQQDSVVNSFMFVPSGNNSTLVTGYYRVRAVDYWNRPGQYSKPFYYPS</sequence>
<dbReference type="GO" id="GO:0005975">
    <property type="term" value="P:carbohydrate metabolic process"/>
    <property type="evidence" value="ECO:0007669"/>
    <property type="project" value="InterPro"/>
</dbReference>
<evidence type="ECO:0000256" key="3">
    <source>
        <dbReference type="ARBA" id="ARBA00023295"/>
    </source>
</evidence>
<dbReference type="SUPFAM" id="SSF51445">
    <property type="entry name" value="(Trans)glycosidases"/>
    <property type="match status" value="1"/>
</dbReference>
<organism evidence="8 9">
    <name type="scientific">Octopus vulgaris</name>
    <name type="common">Common octopus</name>
    <dbReference type="NCBI Taxonomy" id="6645"/>
    <lineage>
        <taxon>Eukaryota</taxon>
        <taxon>Metazoa</taxon>
        <taxon>Spiralia</taxon>
        <taxon>Lophotrochozoa</taxon>
        <taxon>Mollusca</taxon>
        <taxon>Cephalopoda</taxon>
        <taxon>Coleoidea</taxon>
        <taxon>Octopodiformes</taxon>
        <taxon>Octopoda</taxon>
        <taxon>Incirrata</taxon>
        <taxon>Octopodidae</taxon>
        <taxon>Octopus</taxon>
    </lineage>
</organism>
<evidence type="ECO:0000313" key="8">
    <source>
        <dbReference type="EMBL" id="CAI9717793.1"/>
    </source>
</evidence>
<dbReference type="InterPro" id="IPR049165">
    <property type="entry name" value="GH39_as"/>
</dbReference>
<dbReference type="SUPFAM" id="SSF51011">
    <property type="entry name" value="Glycosyl hydrolase domain"/>
    <property type="match status" value="1"/>
</dbReference>
<dbReference type="Gene3D" id="2.60.40.1500">
    <property type="entry name" value="Glycosyl hydrolase domain, family 39"/>
    <property type="match status" value="1"/>
</dbReference>
<evidence type="ECO:0000313" key="9">
    <source>
        <dbReference type="Proteomes" id="UP001162480"/>
    </source>
</evidence>
<dbReference type="Proteomes" id="UP001162480">
    <property type="component" value="Chromosome 2"/>
</dbReference>
<feature type="signal peptide" evidence="5">
    <location>
        <begin position="1"/>
        <end position="16"/>
    </location>
</feature>
<evidence type="ECO:0000259" key="7">
    <source>
        <dbReference type="Pfam" id="PF21200"/>
    </source>
</evidence>
<dbReference type="Gene3D" id="2.60.40.10">
    <property type="entry name" value="Immunoglobulins"/>
    <property type="match status" value="1"/>
</dbReference>
<dbReference type="InterPro" id="IPR013783">
    <property type="entry name" value="Ig-like_fold"/>
</dbReference>
<dbReference type="PROSITE" id="PS01027">
    <property type="entry name" value="GLYCOSYL_HYDROL_F39"/>
    <property type="match status" value="1"/>
</dbReference>
<dbReference type="PANTHER" id="PTHR12631">
    <property type="entry name" value="ALPHA-L-IDURONIDASE"/>
    <property type="match status" value="1"/>
</dbReference>
<dbReference type="InterPro" id="IPR049166">
    <property type="entry name" value="GH39_cat"/>
</dbReference>
<dbReference type="Pfam" id="PF01229">
    <property type="entry name" value="Glyco_hydro_39"/>
    <property type="match status" value="1"/>
</dbReference>
<proteinExistence type="inferred from homology"/>
<evidence type="ECO:0000256" key="4">
    <source>
        <dbReference type="PIRSR" id="PIRSR600514-1"/>
    </source>
</evidence>
<dbReference type="InterPro" id="IPR000514">
    <property type="entry name" value="Glyco_hydro_39"/>
</dbReference>
<evidence type="ECO:0000256" key="2">
    <source>
        <dbReference type="ARBA" id="ARBA00022801"/>
    </source>
</evidence>
<dbReference type="Gene3D" id="3.20.20.80">
    <property type="entry name" value="Glycosidases"/>
    <property type="match status" value="1"/>
</dbReference>
<dbReference type="PANTHER" id="PTHR12631:SF8">
    <property type="entry name" value="ALPHA-L-IDURONIDASE"/>
    <property type="match status" value="1"/>
</dbReference>
<name>A0AA36ALP5_OCTVU</name>
<keyword evidence="5" id="KW-0732">Signal</keyword>
<evidence type="ECO:0000256" key="5">
    <source>
        <dbReference type="SAM" id="SignalP"/>
    </source>
</evidence>
<dbReference type="InterPro" id="IPR049167">
    <property type="entry name" value="GH39_C"/>
</dbReference>
<dbReference type="EMBL" id="OX597815">
    <property type="protein sequence ID" value="CAI9717793.1"/>
    <property type="molecule type" value="Genomic_DNA"/>
</dbReference>
<dbReference type="InterPro" id="IPR017853">
    <property type="entry name" value="GH"/>
</dbReference>
<accession>A0AA36ALP5</accession>
<reference evidence="8" key="1">
    <citation type="submission" date="2023-08" db="EMBL/GenBank/DDBJ databases">
        <authorList>
            <person name="Alioto T."/>
            <person name="Alioto T."/>
            <person name="Gomez Garrido J."/>
        </authorList>
    </citation>
    <scope>NUCLEOTIDE SEQUENCE</scope>
</reference>
<keyword evidence="9" id="KW-1185">Reference proteome</keyword>
<feature type="domain" description="Alpha-L-iduronidase C-terminal" evidence="7">
    <location>
        <begin position="553"/>
        <end position="643"/>
    </location>
</feature>
<evidence type="ECO:0000259" key="6">
    <source>
        <dbReference type="Pfam" id="PF01229"/>
    </source>
</evidence>
<dbReference type="AlphaFoldDB" id="A0AA36ALP5"/>
<keyword evidence="3" id="KW-0326">Glycosidase</keyword>
<gene>
    <name evidence="8" type="ORF">OCTVUL_1B016728</name>
</gene>
<protein>
    <submittedName>
        <fullName evidence="8">Alpha-L-iduronidase isoform X1</fullName>
    </submittedName>
</protein>
<dbReference type="InterPro" id="IPR051923">
    <property type="entry name" value="Glycosyl_Hydrolase_39"/>
</dbReference>
<feature type="domain" description="Glycosyl hydrolases family 39 N-terminal catalytic" evidence="6">
    <location>
        <begin position="20"/>
        <end position="511"/>
    </location>
</feature>
<dbReference type="Pfam" id="PF21200">
    <property type="entry name" value="Glyco_hydro_39_C"/>
    <property type="match status" value="1"/>
</dbReference>
<comment type="similarity">
    <text evidence="1">Belongs to the glycosyl hydrolase 39 family.</text>
</comment>
<dbReference type="GO" id="GO:0003940">
    <property type="term" value="F:L-iduronidase activity"/>
    <property type="evidence" value="ECO:0007669"/>
    <property type="project" value="TreeGrafter"/>
</dbReference>
<keyword evidence="2" id="KW-0378">Hydrolase</keyword>
<dbReference type="PRINTS" id="PR00745">
    <property type="entry name" value="GLHYDRLASE39"/>
</dbReference>
<feature type="active site" description="Proton donor" evidence="4">
    <location>
        <position position="168"/>
    </location>
</feature>
<feature type="chain" id="PRO_5041321219" evidence="5">
    <location>
        <begin position="17"/>
        <end position="644"/>
    </location>
</feature>
<evidence type="ECO:0000256" key="1">
    <source>
        <dbReference type="ARBA" id="ARBA00008875"/>
    </source>
</evidence>